<protein>
    <submittedName>
        <fullName evidence="1">Uncharacterized protein</fullName>
    </submittedName>
</protein>
<keyword evidence="2" id="KW-1185">Reference proteome</keyword>
<proteinExistence type="predicted"/>
<accession>A0A834TA21</accession>
<gene>
    <name evidence="1" type="ORF">G2W53_031095</name>
</gene>
<dbReference type="AlphaFoldDB" id="A0A834TA21"/>
<dbReference type="Proteomes" id="UP000634136">
    <property type="component" value="Unassembled WGS sequence"/>
</dbReference>
<evidence type="ECO:0000313" key="2">
    <source>
        <dbReference type="Proteomes" id="UP000634136"/>
    </source>
</evidence>
<dbReference type="EMBL" id="JAAIUW010000009">
    <property type="protein sequence ID" value="KAF7817126.1"/>
    <property type="molecule type" value="Genomic_DNA"/>
</dbReference>
<name>A0A834TA21_9FABA</name>
<comment type="caution">
    <text evidence="1">The sequence shown here is derived from an EMBL/GenBank/DDBJ whole genome shotgun (WGS) entry which is preliminary data.</text>
</comment>
<evidence type="ECO:0000313" key="1">
    <source>
        <dbReference type="EMBL" id="KAF7817126.1"/>
    </source>
</evidence>
<reference evidence="1" key="1">
    <citation type="submission" date="2020-09" db="EMBL/GenBank/DDBJ databases">
        <title>Genome-Enabled Discovery of Anthraquinone Biosynthesis in Senna tora.</title>
        <authorList>
            <person name="Kang S.-H."/>
            <person name="Pandey R.P."/>
            <person name="Lee C.-M."/>
            <person name="Sim J.-S."/>
            <person name="Jeong J.-T."/>
            <person name="Choi B.-S."/>
            <person name="Jung M."/>
            <person name="Ginzburg D."/>
            <person name="Zhao K."/>
            <person name="Won S.Y."/>
            <person name="Oh T.-J."/>
            <person name="Yu Y."/>
            <person name="Kim N.-H."/>
            <person name="Lee O.R."/>
            <person name="Lee T.-H."/>
            <person name="Bashyal P."/>
            <person name="Kim T.-S."/>
            <person name="Lee W.-H."/>
            <person name="Kawkins C."/>
            <person name="Kim C.-K."/>
            <person name="Kim J.S."/>
            <person name="Ahn B.O."/>
            <person name="Rhee S.Y."/>
            <person name="Sohng J.K."/>
        </authorList>
    </citation>
    <scope>NUCLEOTIDE SEQUENCE</scope>
    <source>
        <tissue evidence="1">Leaf</tissue>
    </source>
</reference>
<sequence>MFPAKNASVDLLEARFPPMSLAGFCRFRMYVSASDTSFPNTNPSFTSELHRALIHLAIFCLVSLKAYPVMASHKKMIRSSGSVPERMFGGNHVNIIIQILPQFVKNETGVAPLYYMEMEIEKGRKYLWCVEGSESYMGA</sequence>
<organism evidence="1 2">
    <name type="scientific">Senna tora</name>
    <dbReference type="NCBI Taxonomy" id="362788"/>
    <lineage>
        <taxon>Eukaryota</taxon>
        <taxon>Viridiplantae</taxon>
        <taxon>Streptophyta</taxon>
        <taxon>Embryophyta</taxon>
        <taxon>Tracheophyta</taxon>
        <taxon>Spermatophyta</taxon>
        <taxon>Magnoliopsida</taxon>
        <taxon>eudicotyledons</taxon>
        <taxon>Gunneridae</taxon>
        <taxon>Pentapetalae</taxon>
        <taxon>rosids</taxon>
        <taxon>fabids</taxon>
        <taxon>Fabales</taxon>
        <taxon>Fabaceae</taxon>
        <taxon>Caesalpinioideae</taxon>
        <taxon>Cassia clade</taxon>
        <taxon>Senna</taxon>
    </lineage>
</organism>